<gene>
    <name evidence="5" type="ORF">SAMN05444008_10776</name>
</gene>
<sequence>MLQLFFMLRSILAVSCLLILLFACNTKKLQSGSLYFTLLQGSESGITFNNQITESDSVHVFDNEYMYNGSGVGIGDFNNDGLPDVYLGGSMVSSRLYLNKGNMRFEDITENAGVGTGQWATGISVVDINSDGFQDIYVCSSHSHEGAKRKNLLFINDGKLHFTEQAAVYGLADTSFSTQAAFFDYDRDGDLDCYLLNHRLYDNTANNLMPKDTSGNAVAQDRLYRNEGVVAGGSHPVFKDVTLEAGIKEDGYGLGIVVSDVNCDGWPDVFAANDYIANDLLWLNNGNGTFSNRIATAMRHQSYNSMGTDAADINNDGLQDIASLDMMPEDNERKKMMFTVFSQEKYEMQLRMGYEPAFMRNVLQLNNGMRKVDGRTEPFFSEIGQLAGISETDWSWSILFADFDNDGWKDVHITNGLAKDVTNNDFTAFKNKRTAATVSYNFGGGSSRPDKQTIDILNKSLDDYGSVKVDNYFFRNNHQLGFDNLTAQTGLNNPSISNGAAYADLDNDGDLDLVVNNMNEEAFVYRNELRSAVSDTVHNFISVQLQGSVANRNGIGAKLFLYQKDSTQFLEQYPVRGFSSCVDQRLHFGLGKAPADSIKVVWPDGKQQVIIAPRTNVLLVVNYSAALDAIMPKAIAEAPLFAAWNGRGLLFTHAEMQFYDYGAQRGLLQKYSQLGPCMAAGDVNGDGLEDFFIGGAAMQSGKLFLQKGDGSFLGNDLVSAGKPEEDLGALFFDADKDGDLDLLVSGGSVEFPAGSPNNALRLYNNDGKGRFSRNDAALPPGISMIAKALAAADYDGDGDQDLFVGGYVVPQRYPQASPSMVLQNNGGRFTDVTGQVCPALKSVGLVTDAMWQDLDGDRKPDLVLCNEWMPIRFFQNKGGKLVETTAQAILATGNGMWRSLAAADLDGDGDTDFVAGNMGANNRYRVSAERPFQIFTKDVDKNGTIDIIPAYFQKDKDGAYQLFPAADRNQLADRFPAIKKKYLLHKDFASVTMNGLLTDYGREGWQELACNHMQTVWIENRGGGRFLEHALPVQAQFAPVNAILCFDADGDGKKDILLAGNEYEADAMIGRYDAGYGLLLQGNGKGAFTPMPYSRSGLALDGDVKDLLLVPTANKGRLLLAARNNHSLAVLKAGTSR</sequence>
<evidence type="ECO:0000256" key="2">
    <source>
        <dbReference type="ARBA" id="ARBA00022737"/>
    </source>
</evidence>
<organism evidence="5 6">
    <name type="scientific">Cnuella takakiae</name>
    <dbReference type="NCBI Taxonomy" id="1302690"/>
    <lineage>
        <taxon>Bacteria</taxon>
        <taxon>Pseudomonadati</taxon>
        <taxon>Bacteroidota</taxon>
        <taxon>Chitinophagia</taxon>
        <taxon>Chitinophagales</taxon>
        <taxon>Chitinophagaceae</taxon>
        <taxon>Cnuella</taxon>
    </lineage>
</organism>
<dbReference type="Proteomes" id="UP000184368">
    <property type="component" value="Unassembled WGS sequence"/>
</dbReference>
<evidence type="ECO:0000313" key="5">
    <source>
        <dbReference type="EMBL" id="SHF35711.1"/>
    </source>
</evidence>
<dbReference type="PANTHER" id="PTHR16026:SF0">
    <property type="entry name" value="CARTILAGE ACIDIC PROTEIN 1"/>
    <property type="match status" value="1"/>
</dbReference>
<dbReference type="InterPro" id="IPR011519">
    <property type="entry name" value="UnbV_ASPIC"/>
</dbReference>
<feature type="domain" description="ASPIC/UnbV" evidence="4">
    <location>
        <begin position="554"/>
        <end position="616"/>
    </location>
</feature>
<dbReference type="InterPro" id="IPR013517">
    <property type="entry name" value="FG-GAP"/>
</dbReference>
<evidence type="ECO:0000256" key="1">
    <source>
        <dbReference type="ARBA" id="ARBA00022729"/>
    </source>
</evidence>
<reference evidence="5 6" key="1">
    <citation type="submission" date="2016-11" db="EMBL/GenBank/DDBJ databases">
        <authorList>
            <person name="Jaros S."/>
            <person name="Januszkiewicz K."/>
            <person name="Wedrychowicz H."/>
        </authorList>
    </citation>
    <scope>NUCLEOTIDE SEQUENCE [LARGE SCALE GENOMIC DNA]</scope>
    <source>
        <strain evidence="5 6">DSM 26897</strain>
    </source>
</reference>
<keyword evidence="6" id="KW-1185">Reference proteome</keyword>
<dbReference type="Pfam" id="PF07593">
    <property type="entry name" value="UnbV_ASPIC"/>
    <property type="match status" value="1"/>
</dbReference>
<protein>
    <submittedName>
        <fullName evidence="5">Repeat domain-containing protein</fullName>
    </submittedName>
</protein>
<keyword evidence="2" id="KW-0677">Repeat</keyword>
<proteinExistence type="predicted"/>
<name>A0A1M5AZJ0_9BACT</name>
<evidence type="ECO:0000259" key="4">
    <source>
        <dbReference type="Pfam" id="PF07593"/>
    </source>
</evidence>
<dbReference type="SMART" id="SM00191">
    <property type="entry name" value="Int_alpha"/>
    <property type="match status" value="3"/>
</dbReference>
<dbReference type="Pfam" id="PF13517">
    <property type="entry name" value="FG-GAP_3"/>
    <property type="match status" value="5"/>
</dbReference>
<dbReference type="InterPro" id="IPR027039">
    <property type="entry name" value="Crtac1"/>
</dbReference>
<keyword evidence="1" id="KW-0732">Signal</keyword>
<dbReference type="SUPFAM" id="SSF69318">
    <property type="entry name" value="Integrin alpha N-terminal domain"/>
    <property type="match status" value="3"/>
</dbReference>
<dbReference type="STRING" id="1302690.BUE76_16360"/>
<dbReference type="InterPro" id="IPR028994">
    <property type="entry name" value="Integrin_alpha_N"/>
</dbReference>
<dbReference type="PANTHER" id="PTHR16026">
    <property type="entry name" value="CARTILAGE ACIDIC PROTEIN 1"/>
    <property type="match status" value="1"/>
</dbReference>
<dbReference type="Gene3D" id="2.130.10.130">
    <property type="entry name" value="Integrin alpha, N-terminal"/>
    <property type="match status" value="3"/>
</dbReference>
<evidence type="ECO:0000256" key="3">
    <source>
        <dbReference type="ARBA" id="ARBA00023180"/>
    </source>
</evidence>
<dbReference type="AlphaFoldDB" id="A0A1M5AZJ0"/>
<dbReference type="EMBL" id="FQUO01000007">
    <property type="protein sequence ID" value="SHF35711.1"/>
    <property type="molecule type" value="Genomic_DNA"/>
</dbReference>
<accession>A0A1M5AZJ0</accession>
<dbReference type="InterPro" id="IPR013519">
    <property type="entry name" value="Int_alpha_beta-p"/>
</dbReference>
<evidence type="ECO:0000313" key="6">
    <source>
        <dbReference type="Proteomes" id="UP000184368"/>
    </source>
</evidence>
<keyword evidence="3" id="KW-0325">Glycoprotein</keyword>